<evidence type="ECO:0000313" key="3">
    <source>
        <dbReference type="Proteomes" id="UP000183832"/>
    </source>
</evidence>
<evidence type="ECO:0000313" key="2">
    <source>
        <dbReference type="EMBL" id="CRK89355.1"/>
    </source>
</evidence>
<accession>A0A1J1HN25</accession>
<reference evidence="2 3" key="1">
    <citation type="submission" date="2015-04" db="EMBL/GenBank/DDBJ databases">
        <authorList>
            <person name="Syromyatnikov M.Y."/>
            <person name="Popov V.N."/>
        </authorList>
    </citation>
    <scope>NUCLEOTIDE SEQUENCE [LARGE SCALE GENOMIC DNA]</scope>
</reference>
<name>A0A1J1HN25_9DIPT</name>
<keyword evidence="1" id="KW-0732">Signal</keyword>
<dbReference type="AlphaFoldDB" id="A0A1J1HN25"/>
<keyword evidence="3" id="KW-1185">Reference proteome</keyword>
<proteinExistence type="predicted"/>
<dbReference type="EMBL" id="CVRI01000012">
    <property type="protein sequence ID" value="CRK89355.1"/>
    <property type="molecule type" value="Genomic_DNA"/>
</dbReference>
<protein>
    <submittedName>
        <fullName evidence="2">CLUMA_CG003113, isoform A</fullName>
    </submittedName>
</protein>
<sequence length="60" mass="6923">MRTTANFPIFLLFLTALTSTNDSQLEAINCKQFSTLQLFPHCHIFMNTEENSQQTKTLEI</sequence>
<dbReference type="Proteomes" id="UP000183832">
    <property type="component" value="Unassembled WGS sequence"/>
</dbReference>
<feature type="signal peptide" evidence="1">
    <location>
        <begin position="1"/>
        <end position="20"/>
    </location>
</feature>
<gene>
    <name evidence="2" type="ORF">CLUMA_CG003113</name>
</gene>
<evidence type="ECO:0000256" key="1">
    <source>
        <dbReference type="SAM" id="SignalP"/>
    </source>
</evidence>
<feature type="chain" id="PRO_5012227333" evidence="1">
    <location>
        <begin position="21"/>
        <end position="60"/>
    </location>
</feature>
<organism evidence="2 3">
    <name type="scientific">Clunio marinus</name>
    <dbReference type="NCBI Taxonomy" id="568069"/>
    <lineage>
        <taxon>Eukaryota</taxon>
        <taxon>Metazoa</taxon>
        <taxon>Ecdysozoa</taxon>
        <taxon>Arthropoda</taxon>
        <taxon>Hexapoda</taxon>
        <taxon>Insecta</taxon>
        <taxon>Pterygota</taxon>
        <taxon>Neoptera</taxon>
        <taxon>Endopterygota</taxon>
        <taxon>Diptera</taxon>
        <taxon>Nematocera</taxon>
        <taxon>Chironomoidea</taxon>
        <taxon>Chironomidae</taxon>
        <taxon>Clunio</taxon>
    </lineage>
</organism>